<organism evidence="2">
    <name type="scientific">Vigna angularis var. angularis</name>
    <dbReference type="NCBI Taxonomy" id="157739"/>
    <lineage>
        <taxon>Eukaryota</taxon>
        <taxon>Viridiplantae</taxon>
        <taxon>Streptophyta</taxon>
        <taxon>Embryophyta</taxon>
        <taxon>Tracheophyta</taxon>
        <taxon>Spermatophyta</taxon>
        <taxon>Magnoliopsida</taxon>
        <taxon>eudicotyledons</taxon>
        <taxon>Gunneridae</taxon>
        <taxon>Pentapetalae</taxon>
        <taxon>rosids</taxon>
        <taxon>fabids</taxon>
        <taxon>Fabales</taxon>
        <taxon>Fabaceae</taxon>
        <taxon>Papilionoideae</taxon>
        <taxon>50 kb inversion clade</taxon>
        <taxon>NPAAA clade</taxon>
        <taxon>indigoferoid/millettioid clade</taxon>
        <taxon>Phaseoleae</taxon>
        <taxon>Vigna</taxon>
    </lineage>
</organism>
<dbReference type="AlphaFoldDB" id="A0A0S3TEZ0"/>
<feature type="region of interest" description="Disordered" evidence="1">
    <location>
        <begin position="1"/>
        <end position="79"/>
    </location>
</feature>
<dbReference type="EMBL" id="AP016099">
    <property type="protein sequence ID" value="BAU03688.1"/>
    <property type="molecule type" value="Genomic_DNA"/>
</dbReference>
<feature type="compositionally biased region" description="Polar residues" evidence="1">
    <location>
        <begin position="53"/>
        <end position="63"/>
    </location>
</feature>
<reference evidence="2" key="1">
    <citation type="journal article" date="2015" name="Sci. Rep.">
        <title>The power of single molecule real-time sequencing technology in the de novo assembly of a eukaryotic genome.</title>
        <authorList>
            <person name="Sakai H."/>
            <person name="Naito K."/>
            <person name="Ogiso-Tanaka E."/>
            <person name="Takahashi Y."/>
            <person name="Iseki K."/>
            <person name="Muto C."/>
            <person name="Satou K."/>
            <person name="Teruya K."/>
            <person name="Shiroma A."/>
            <person name="Shimoji M."/>
            <person name="Hirano T."/>
            <person name="Itoh T."/>
            <person name="Kaga A."/>
            <person name="Tomooka N."/>
        </authorList>
    </citation>
    <scope>NUCLEOTIDE SEQUENCE</scope>
</reference>
<evidence type="ECO:0000256" key="1">
    <source>
        <dbReference type="SAM" id="MobiDB-lite"/>
    </source>
</evidence>
<accession>A0A0S3TEZ0</accession>
<gene>
    <name evidence="2" type="primary">Vigan.UMG157700</name>
    <name evidence="2" type="ORF">VIGAN_UM157700</name>
</gene>
<evidence type="ECO:0000313" key="2">
    <source>
        <dbReference type="EMBL" id="BAU03688.1"/>
    </source>
</evidence>
<name>A0A0S3TEZ0_PHAAN</name>
<proteinExistence type="predicted"/>
<sequence length="79" mass="8263">MEAPLGGSRSEPERDKSTASPSSSPISVEEEAEIVDRTKQSKAGKGPVKSKNAKSPSPTSVHASSIKKKKDGKSEEVAL</sequence>
<protein>
    <submittedName>
        <fullName evidence="2">Uncharacterized protein</fullName>
    </submittedName>
</protein>